<dbReference type="Pfam" id="PF01844">
    <property type="entry name" value="HNH"/>
    <property type="match status" value="1"/>
</dbReference>
<dbReference type="Proteomes" id="UP000578686">
    <property type="component" value="Unassembled WGS sequence"/>
</dbReference>
<dbReference type="CDD" id="cd00085">
    <property type="entry name" value="HNHc"/>
    <property type="match status" value="1"/>
</dbReference>
<keyword evidence="2" id="KW-0255">Endonuclease</keyword>
<comment type="caution">
    <text evidence="2">The sequence shown here is derived from an EMBL/GenBank/DDBJ whole genome shotgun (WGS) entry which is preliminary data.</text>
</comment>
<sequence>MTNRAYRRAFCARRRQQRKRVLARRYGWACAYCHRPLPNLAAATLDHVVPLSVYRTWETQFLVLACRPCNDAKADSFPLLIAAQLAPGRIAPALWLLLARLSEAALPAEFEVAA</sequence>
<dbReference type="Gene3D" id="1.10.30.50">
    <property type="match status" value="1"/>
</dbReference>
<keyword evidence="2" id="KW-0540">Nuclease</keyword>
<dbReference type="InterPro" id="IPR052892">
    <property type="entry name" value="NA-targeting_endonuclease"/>
</dbReference>
<evidence type="ECO:0000313" key="3">
    <source>
        <dbReference type="Proteomes" id="UP000578686"/>
    </source>
</evidence>
<keyword evidence="2" id="KW-0378">Hydrolase</keyword>
<dbReference type="PANTHER" id="PTHR33877:SF2">
    <property type="entry name" value="OS07G0170200 PROTEIN"/>
    <property type="match status" value="1"/>
</dbReference>
<dbReference type="InterPro" id="IPR003615">
    <property type="entry name" value="HNH_nuc"/>
</dbReference>
<dbReference type="GO" id="GO:0004519">
    <property type="term" value="F:endonuclease activity"/>
    <property type="evidence" value="ECO:0007669"/>
    <property type="project" value="UniProtKB-KW"/>
</dbReference>
<reference evidence="2 3" key="1">
    <citation type="submission" date="2020-03" db="EMBL/GenBank/DDBJ databases">
        <title>Draft genome of Streptomyces sp. ventii, isolated from the Axial Seamount in the Pacific Ocean, and resequencing of the two type strains Streptomyces lonarensis strain NCL 716 and Streptomyces bohaiensis strain 11A07.</title>
        <authorList>
            <person name="Loughran R.M."/>
            <person name="Pfannmuller K.M."/>
            <person name="Wasson B.J."/>
            <person name="Deadmond M.C."/>
            <person name="Paddock B.E."/>
            <person name="Koyack M.J."/>
            <person name="Gallegos D.A."/>
            <person name="Mitchell E.A."/>
            <person name="Ushijima B."/>
            <person name="Saw J.H."/>
            <person name="Mcphail K.L."/>
            <person name="Videau P."/>
        </authorList>
    </citation>
    <scope>NUCLEOTIDE SEQUENCE [LARGE SCALE GENOMIC DNA]</scope>
    <source>
        <strain evidence="2 3">NCL716</strain>
    </source>
</reference>
<dbReference type="SMART" id="SM00507">
    <property type="entry name" value="HNHc"/>
    <property type="match status" value="1"/>
</dbReference>
<feature type="domain" description="HNH nuclease" evidence="1">
    <location>
        <begin position="17"/>
        <end position="71"/>
    </location>
</feature>
<dbReference type="InterPro" id="IPR002711">
    <property type="entry name" value="HNH"/>
</dbReference>
<dbReference type="GO" id="GO:0003676">
    <property type="term" value="F:nucleic acid binding"/>
    <property type="evidence" value="ECO:0007669"/>
    <property type="project" value="InterPro"/>
</dbReference>
<evidence type="ECO:0000259" key="1">
    <source>
        <dbReference type="SMART" id="SM00507"/>
    </source>
</evidence>
<keyword evidence="3" id="KW-1185">Reference proteome</keyword>
<evidence type="ECO:0000313" key="2">
    <source>
        <dbReference type="EMBL" id="NJQ04540.1"/>
    </source>
</evidence>
<accession>A0A7X6CY17</accession>
<gene>
    <name evidence="2" type="ORF">HCN56_02815</name>
</gene>
<dbReference type="AlphaFoldDB" id="A0A7X6CY17"/>
<protein>
    <submittedName>
        <fullName evidence="2">HNH endonuclease</fullName>
    </submittedName>
</protein>
<name>A0A7X6CY17_9ACTN</name>
<dbReference type="PANTHER" id="PTHR33877">
    <property type="entry name" value="SLL1193 PROTEIN"/>
    <property type="match status" value="1"/>
</dbReference>
<dbReference type="GO" id="GO:0008270">
    <property type="term" value="F:zinc ion binding"/>
    <property type="evidence" value="ECO:0007669"/>
    <property type="project" value="InterPro"/>
</dbReference>
<proteinExistence type="predicted"/>
<organism evidence="2 3">
    <name type="scientific">Streptomyces lonarensis</name>
    <dbReference type="NCBI Taxonomy" id="700599"/>
    <lineage>
        <taxon>Bacteria</taxon>
        <taxon>Bacillati</taxon>
        <taxon>Actinomycetota</taxon>
        <taxon>Actinomycetes</taxon>
        <taxon>Kitasatosporales</taxon>
        <taxon>Streptomycetaceae</taxon>
        <taxon>Streptomyces</taxon>
    </lineage>
</organism>
<dbReference type="EMBL" id="JAAVJD010000009">
    <property type="protein sequence ID" value="NJQ04540.1"/>
    <property type="molecule type" value="Genomic_DNA"/>
</dbReference>